<keyword evidence="8" id="KW-1185">Reference proteome</keyword>
<dbReference type="PANTHER" id="PTHR30109:SF0">
    <property type="entry name" value="HYDROXYLAMINE REDUCTASE"/>
    <property type="match status" value="1"/>
</dbReference>
<feature type="binding site" evidence="6">
    <location>
        <position position="40"/>
    </location>
    <ligand>
        <name>[4Fe-4S] cluster</name>
        <dbReference type="ChEBI" id="CHEBI:49883"/>
    </ligand>
</feature>
<comment type="cofactor">
    <cofactor evidence="6">
        <name>[4Fe-4S] cluster</name>
        <dbReference type="ChEBI" id="CHEBI:49883"/>
    </cofactor>
    <text evidence="6">Binds 1 [4Fe-4S] cluster.</text>
</comment>
<feature type="binding site" evidence="6">
    <location>
        <position position="32"/>
    </location>
    <ligand>
        <name>[4Fe-4S] cluster</name>
        <dbReference type="ChEBI" id="CHEBI:49883"/>
    </ligand>
</feature>
<dbReference type="InterPro" id="IPR016100">
    <property type="entry name" value="Prismane_a-bundle"/>
</dbReference>
<feature type="binding site" evidence="6">
    <location>
        <position position="264"/>
    </location>
    <ligand>
        <name>hybrid [4Fe-2O-2S] cluster</name>
        <dbReference type="ChEBI" id="CHEBI:60519"/>
    </ligand>
</feature>
<reference evidence="7 8" key="1">
    <citation type="journal article" date="2016" name="C (Basel)">
        <title>Selective Growth of and Electricity Production by Marine Exoelectrogenic Bacteria in Self-Aggregated Hydrogel of Microbially Reduced Graphene Oxide.</title>
        <authorList>
            <person name="Yoshida N."/>
            <person name="Goto Y."/>
            <person name="Miyata Y."/>
        </authorList>
    </citation>
    <scope>NUCLEOTIDE SEQUENCE [LARGE SCALE GENOMIC DNA]</scope>
    <source>
        <strain evidence="7 8">NIT-T3</strain>
    </source>
</reference>
<feature type="binding site" evidence="6">
    <location>
        <position position="332"/>
    </location>
    <ligand>
        <name>hybrid [4Fe-2O-2S] cluster</name>
        <dbReference type="ChEBI" id="CHEBI:60519"/>
    </ligand>
</feature>
<feature type="binding site" evidence="6">
    <location>
        <position position="446"/>
    </location>
    <ligand>
        <name>hybrid [4Fe-2O-2S] cluster</name>
        <dbReference type="ChEBI" id="CHEBI:60519"/>
    </ligand>
</feature>
<dbReference type="HAMAP" id="MF_00069">
    <property type="entry name" value="Hydroxylam_reduct"/>
    <property type="match status" value="1"/>
</dbReference>
<keyword evidence="5 6" id="KW-0411">Iron-sulfur</keyword>
<dbReference type="InterPro" id="IPR016099">
    <property type="entry name" value="Prismane-like_a/b-sand"/>
</dbReference>
<feature type="binding site" evidence="6">
    <location>
        <position position="471"/>
    </location>
    <ligand>
        <name>hybrid [4Fe-2O-2S] cluster</name>
        <dbReference type="ChEBI" id="CHEBI:60519"/>
    </ligand>
</feature>
<dbReference type="CDD" id="cd01914">
    <property type="entry name" value="HCP"/>
    <property type="match status" value="1"/>
</dbReference>
<evidence type="ECO:0000313" key="7">
    <source>
        <dbReference type="EMBL" id="BCR05144.1"/>
    </source>
</evidence>
<feature type="modified residue" description="Cysteine persulfide" evidence="6">
    <location>
        <position position="418"/>
    </location>
</feature>
<comment type="subcellular location">
    <subcellularLocation>
        <location evidence="6">Cytoplasm</location>
    </subcellularLocation>
</comment>
<dbReference type="NCBIfam" id="NF003658">
    <property type="entry name" value="PRK05290.1"/>
    <property type="match status" value="1"/>
</dbReference>
<feature type="binding site" evidence="6">
    <location>
        <position position="46"/>
    </location>
    <ligand>
        <name>[4Fe-4S] cluster</name>
        <dbReference type="ChEBI" id="CHEBI:49883"/>
    </ligand>
</feature>
<dbReference type="InterPro" id="IPR010048">
    <property type="entry name" value="Hydroxylam_reduct"/>
</dbReference>
<name>A0ABM8HTB4_9BACT</name>
<reference evidence="7 8" key="2">
    <citation type="journal article" date="2021" name="Int. J. Syst. Evol. Microbiol.">
        <title>Isolation and Polyphasic Characterization of Desulfuromonas versatilis sp. Nov., an Electrogenic Bacteria Capable of Versatile Metabolism Isolated from a Graphene Oxide-Reducing Enrichment Culture.</title>
        <authorList>
            <person name="Xie L."/>
            <person name="Yoshida N."/>
            <person name="Ishii S."/>
            <person name="Meng L."/>
        </authorList>
    </citation>
    <scope>NUCLEOTIDE SEQUENCE [LARGE SCALE GENOMIC DNA]</scope>
    <source>
        <strain evidence="7 8">NIT-T3</strain>
    </source>
</reference>
<dbReference type="InterPro" id="IPR011254">
    <property type="entry name" value="Prismane-like_sf"/>
</dbReference>
<evidence type="ECO:0000256" key="5">
    <source>
        <dbReference type="ARBA" id="ARBA00023014"/>
    </source>
</evidence>
<dbReference type="PIRSF" id="PIRSF000076">
    <property type="entry name" value="HCP"/>
    <property type="match status" value="1"/>
</dbReference>
<dbReference type="SUPFAM" id="SSF56821">
    <property type="entry name" value="Prismane protein-like"/>
    <property type="match status" value="1"/>
</dbReference>
<dbReference type="PANTHER" id="PTHR30109">
    <property type="entry name" value="HYDROXYLAMINE REDUCTASE"/>
    <property type="match status" value="1"/>
</dbReference>
<feature type="binding site" description="via persulfide group" evidence="6">
    <location>
        <position position="418"/>
    </location>
    <ligand>
        <name>hybrid [4Fe-2O-2S] cluster</name>
        <dbReference type="ChEBI" id="CHEBI:60519"/>
    </ligand>
</feature>
<feature type="binding site" evidence="6">
    <location>
        <position position="507"/>
    </location>
    <ligand>
        <name>hybrid [4Fe-2O-2S] cluster</name>
        <dbReference type="ChEBI" id="CHEBI:60519"/>
    </ligand>
</feature>
<keyword evidence="6" id="KW-0004">4Fe-4S</keyword>
<feature type="binding site" evidence="6">
    <location>
        <position position="29"/>
    </location>
    <ligand>
        <name>[4Fe-4S] cluster</name>
        <dbReference type="ChEBI" id="CHEBI:49883"/>
    </ligand>
</feature>
<dbReference type="EMBL" id="AP024355">
    <property type="protein sequence ID" value="BCR05144.1"/>
    <property type="molecule type" value="Genomic_DNA"/>
</dbReference>
<gene>
    <name evidence="7" type="primary">hcp_2</name>
    <name evidence="6" type="synonym">hcp</name>
    <name evidence="7" type="ORF">DESUT3_22130</name>
</gene>
<comment type="function">
    <text evidence="6">Catalyzes the reduction of hydroxylamine to form NH(3) and H(2)O.</text>
</comment>
<evidence type="ECO:0000313" key="8">
    <source>
        <dbReference type="Proteomes" id="UP001319827"/>
    </source>
</evidence>
<dbReference type="Pfam" id="PF03063">
    <property type="entry name" value="Prismane"/>
    <property type="match status" value="1"/>
</dbReference>
<dbReference type="NCBIfam" id="TIGR01703">
    <property type="entry name" value="hybrid_clust"/>
    <property type="match status" value="1"/>
</dbReference>
<dbReference type="Gene3D" id="1.20.1270.20">
    <property type="match status" value="2"/>
</dbReference>
<sequence>MGILDFLGLGKNKPTTNNTSAAKEMNMFCYQCEQAANGGCTKIGVCGKQPDVAALQDLLVYGLKGIAFWANEARKNGKKDTEIDRFMIEGLFTTVTNVDFDAEAIAKILRKAGTILNKAKTLAGPVSGAVPAAAQWQPAADTAGLVAQGEAHGVKSDPIDADVKSVQEILIYGMKGYAAYADHCLILGRESDEIYAFTHKALAATLDKSLGLMDFVNLAMECGRINLVTMELLNKAHTDAYGHPVPTPVQLGTKAGKAILVTGHDLKMLEELLKQTEGKGINIYTHGEMLPAHGYPGLKKYPHLVGNFGGAWQDQAKEFVNFPGAIIFNTNCIQRPADSYKDRLFTWGLVQWPDVKHVDGWDFSAVINKALECPGFPEAPGKEILTGFGHNAVLGVADKVIGAVKGGQIRHFFLVGGCDGAKSGRNYYTEFAEKAPKDTVILTLACGKYRFNKLDLGDIGGIPRLLDVGQCNDAYSAIQIAVALANAFECDVNELPLSLVLSWYEQKAVAILLTLLHLGIKNIKIGPSLPAFITPNVLNFLVENFNIGPITTAEQDLKQILG</sequence>
<evidence type="ECO:0000256" key="3">
    <source>
        <dbReference type="ARBA" id="ARBA00023002"/>
    </source>
</evidence>
<feature type="binding site" evidence="6">
    <location>
        <position position="505"/>
    </location>
    <ligand>
        <name>hybrid [4Fe-2O-2S] cluster</name>
        <dbReference type="ChEBI" id="CHEBI:60519"/>
    </ligand>
</feature>
<evidence type="ECO:0000256" key="4">
    <source>
        <dbReference type="ARBA" id="ARBA00023004"/>
    </source>
</evidence>
<evidence type="ECO:0000256" key="2">
    <source>
        <dbReference type="ARBA" id="ARBA00022723"/>
    </source>
</evidence>
<organism evidence="7 8">
    <name type="scientific">Desulfuromonas versatilis</name>
    <dbReference type="NCBI Taxonomy" id="2802975"/>
    <lineage>
        <taxon>Bacteria</taxon>
        <taxon>Pseudomonadati</taxon>
        <taxon>Thermodesulfobacteriota</taxon>
        <taxon>Desulfuromonadia</taxon>
        <taxon>Desulfuromonadales</taxon>
        <taxon>Desulfuromonadaceae</taxon>
        <taxon>Desulfuromonas</taxon>
    </lineage>
</organism>
<dbReference type="EC" id="1.7.99.1" evidence="6"/>
<proteinExistence type="inferred from homology"/>
<keyword evidence="1 6" id="KW-0963">Cytoplasm</keyword>
<protein>
    <recommendedName>
        <fullName evidence="6">Hydroxylamine reductase</fullName>
        <ecNumber evidence="6">1.7.99.1</ecNumber>
    </recommendedName>
    <alternativeName>
        <fullName evidence="6">Hybrid-cluster protein</fullName>
        <shortName evidence="6">HCP</shortName>
    </alternativeName>
    <alternativeName>
        <fullName evidence="6">Prismane protein</fullName>
    </alternativeName>
</protein>
<dbReference type="InterPro" id="IPR004137">
    <property type="entry name" value="HCP/CODH"/>
</dbReference>
<dbReference type="Proteomes" id="UP001319827">
    <property type="component" value="Chromosome"/>
</dbReference>
<comment type="catalytic activity">
    <reaction evidence="6">
        <text>A + NH4(+) + H2O = hydroxylamine + AH2 + H(+)</text>
        <dbReference type="Rhea" id="RHEA:22052"/>
        <dbReference type="ChEBI" id="CHEBI:13193"/>
        <dbReference type="ChEBI" id="CHEBI:15377"/>
        <dbReference type="ChEBI" id="CHEBI:15378"/>
        <dbReference type="ChEBI" id="CHEBI:15429"/>
        <dbReference type="ChEBI" id="CHEBI:17499"/>
        <dbReference type="ChEBI" id="CHEBI:28938"/>
        <dbReference type="EC" id="1.7.99.1"/>
    </reaction>
</comment>
<evidence type="ECO:0000256" key="1">
    <source>
        <dbReference type="ARBA" id="ARBA00022490"/>
    </source>
</evidence>
<evidence type="ECO:0000256" key="6">
    <source>
        <dbReference type="HAMAP-Rule" id="MF_00069"/>
    </source>
</evidence>
<accession>A0ABM8HTB4</accession>
<keyword evidence="4 6" id="KW-0408">Iron</keyword>
<feature type="binding site" evidence="6">
    <location>
        <position position="288"/>
    </location>
    <ligand>
        <name>hybrid [4Fe-2O-2S] cluster</name>
        <dbReference type="ChEBI" id="CHEBI:60519"/>
    </ligand>
</feature>
<keyword evidence="3 6" id="KW-0560">Oxidoreductase</keyword>
<comment type="cofactor">
    <cofactor evidence="6">
        <name>hybrid [4Fe-2O-2S] cluster</name>
        <dbReference type="ChEBI" id="CHEBI:60519"/>
    </cofactor>
    <text evidence="6">Binds 1 hybrid [4Fe-2O-2S] cluster.</text>
</comment>
<dbReference type="Gene3D" id="3.40.50.2030">
    <property type="match status" value="2"/>
</dbReference>
<keyword evidence="2 6" id="KW-0479">Metal-binding</keyword>
<comment type="similarity">
    <text evidence="6">Belongs to the HCP family.</text>
</comment>